<keyword evidence="3 4" id="KW-0472">Membrane</keyword>
<reference evidence="5 6" key="1">
    <citation type="submission" date="2019-01" db="EMBL/GenBank/DDBJ databases">
        <authorList>
            <person name="Chen W.-M."/>
        </authorList>
    </citation>
    <scope>NUCLEOTIDE SEQUENCE [LARGE SCALE GENOMIC DNA]</scope>
    <source>
        <strain evidence="5 6">TLA-22</strain>
    </source>
</reference>
<feature type="transmembrane region" description="Helical" evidence="4">
    <location>
        <begin position="353"/>
        <end position="372"/>
    </location>
</feature>
<evidence type="ECO:0000256" key="2">
    <source>
        <dbReference type="ARBA" id="ARBA00022989"/>
    </source>
</evidence>
<evidence type="ECO:0000256" key="1">
    <source>
        <dbReference type="ARBA" id="ARBA00022692"/>
    </source>
</evidence>
<proteinExistence type="predicted"/>
<feature type="transmembrane region" description="Helical" evidence="4">
    <location>
        <begin position="49"/>
        <end position="67"/>
    </location>
</feature>
<evidence type="ECO:0000313" key="5">
    <source>
        <dbReference type="EMBL" id="RVT41049.1"/>
    </source>
</evidence>
<dbReference type="InterPro" id="IPR036259">
    <property type="entry name" value="MFS_trans_sf"/>
</dbReference>
<protein>
    <submittedName>
        <fullName evidence="5">MFS transporter</fullName>
    </submittedName>
</protein>
<feature type="transmembrane region" description="Helical" evidence="4">
    <location>
        <begin position="288"/>
        <end position="307"/>
    </location>
</feature>
<feature type="transmembrane region" description="Helical" evidence="4">
    <location>
        <begin position="12"/>
        <end position="29"/>
    </location>
</feature>
<evidence type="ECO:0000256" key="3">
    <source>
        <dbReference type="ARBA" id="ARBA00023136"/>
    </source>
</evidence>
<dbReference type="RefSeq" id="WP_127691046.1">
    <property type="nucleotide sequence ID" value="NZ_RZUL01000003.1"/>
</dbReference>
<dbReference type="InterPro" id="IPR011701">
    <property type="entry name" value="MFS"/>
</dbReference>
<accession>A0A437J786</accession>
<feature type="transmembrane region" description="Helical" evidence="4">
    <location>
        <begin position="263"/>
        <end position="282"/>
    </location>
</feature>
<feature type="transmembrane region" description="Helical" evidence="4">
    <location>
        <begin position="79"/>
        <end position="101"/>
    </location>
</feature>
<comment type="caution">
    <text evidence="5">The sequence shown here is derived from an EMBL/GenBank/DDBJ whole genome shotgun (WGS) entry which is preliminary data.</text>
</comment>
<keyword evidence="1 4" id="KW-0812">Transmembrane</keyword>
<dbReference type="OrthoDB" id="7504106at2"/>
<feature type="transmembrane region" description="Helical" evidence="4">
    <location>
        <begin position="327"/>
        <end position="347"/>
    </location>
</feature>
<feature type="transmembrane region" description="Helical" evidence="4">
    <location>
        <begin position="107"/>
        <end position="126"/>
    </location>
</feature>
<organism evidence="5 6">
    <name type="scientific">Sphingobium algorifonticola</name>
    <dbReference type="NCBI Taxonomy" id="2008318"/>
    <lineage>
        <taxon>Bacteria</taxon>
        <taxon>Pseudomonadati</taxon>
        <taxon>Pseudomonadota</taxon>
        <taxon>Alphaproteobacteria</taxon>
        <taxon>Sphingomonadales</taxon>
        <taxon>Sphingomonadaceae</taxon>
        <taxon>Sphingobium</taxon>
    </lineage>
</organism>
<feature type="transmembrane region" description="Helical" evidence="4">
    <location>
        <begin position="133"/>
        <end position="154"/>
    </location>
</feature>
<dbReference type="Gene3D" id="1.20.1250.20">
    <property type="entry name" value="MFS general substrate transporter like domains"/>
    <property type="match status" value="1"/>
</dbReference>
<feature type="transmembrane region" description="Helical" evidence="4">
    <location>
        <begin position="203"/>
        <end position="225"/>
    </location>
</feature>
<dbReference type="SUPFAM" id="SSF103473">
    <property type="entry name" value="MFS general substrate transporter"/>
    <property type="match status" value="1"/>
</dbReference>
<dbReference type="EMBL" id="RZUL01000003">
    <property type="protein sequence ID" value="RVT41049.1"/>
    <property type="molecule type" value="Genomic_DNA"/>
</dbReference>
<keyword evidence="2 4" id="KW-1133">Transmembrane helix</keyword>
<keyword evidence="6" id="KW-1185">Reference proteome</keyword>
<name>A0A437J786_9SPHN</name>
<evidence type="ECO:0000256" key="4">
    <source>
        <dbReference type="SAM" id="Phobius"/>
    </source>
</evidence>
<sequence>MMSAERPDQRCIAGAGIAAAALACLQPGIDPVFLTLLTSAGIADPADHGWIVGATQTGMAIGAVVAWRMSDRLPRSSISLAAICATLAALATLQAASFWALIALRTLYGAAMGLIYTHVMAVIAAVRPTSAYGIVFLVQLALSTLVALLLPLMAHMFSPSVAITACACVPLALMVLGQVRIADETRPPAIDRTAGPQQATKTAWALLGATFWFVCTTMIVWSFVGTLAINAGIGETTIGYAVALGSVAGVVTAAIVARDRPSLPLTISGPIAGMAMLAPLFMTYPGQNAAFILSVIFLNIGSTAMVIRCSGAASAKGGTALFRRMVAASHSLGMIAGPVIGATLAALLGPEGLASGALGTFGGACLALMAAARWTRLSPVLDSQTADESRPLRDAPWGA</sequence>
<feature type="transmembrane region" description="Helical" evidence="4">
    <location>
        <begin position="160"/>
        <end position="182"/>
    </location>
</feature>
<gene>
    <name evidence="5" type="ORF">ENE74_11435</name>
</gene>
<dbReference type="PROSITE" id="PS51257">
    <property type="entry name" value="PROKAR_LIPOPROTEIN"/>
    <property type="match status" value="1"/>
</dbReference>
<dbReference type="Pfam" id="PF07690">
    <property type="entry name" value="MFS_1"/>
    <property type="match status" value="1"/>
</dbReference>
<dbReference type="Proteomes" id="UP000282977">
    <property type="component" value="Unassembled WGS sequence"/>
</dbReference>
<evidence type="ECO:0000313" key="6">
    <source>
        <dbReference type="Proteomes" id="UP000282977"/>
    </source>
</evidence>
<dbReference type="AlphaFoldDB" id="A0A437J786"/>
<dbReference type="GO" id="GO:0022857">
    <property type="term" value="F:transmembrane transporter activity"/>
    <property type="evidence" value="ECO:0007669"/>
    <property type="project" value="InterPro"/>
</dbReference>
<feature type="transmembrane region" description="Helical" evidence="4">
    <location>
        <begin position="237"/>
        <end position="256"/>
    </location>
</feature>